<keyword evidence="8 10" id="KW-0539">Nucleus</keyword>
<evidence type="ECO:0000256" key="3">
    <source>
        <dbReference type="ARBA" id="ARBA00022705"/>
    </source>
</evidence>
<dbReference type="PRINTS" id="PR00887">
    <property type="entry name" value="SSRCOGNITION"/>
</dbReference>
<dbReference type="GO" id="GO:0003677">
    <property type="term" value="F:DNA binding"/>
    <property type="evidence" value="ECO:0007669"/>
    <property type="project" value="InterPro"/>
</dbReference>
<dbReference type="SMART" id="SM01287">
    <property type="entry name" value="Rtt106"/>
    <property type="match status" value="1"/>
</dbReference>
<keyword evidence="2 10" id="KW-0158">Chromosome</keyword>
<keyword evidence="7 10" id="KW-0234">DNA repair</keyword>
<comment type="function">
    <text evidence="9 10">Component of the FACT complex, a general chromatin factor that acts to reorganize nucleosomes. The FACT complex is involved in multiple processes that require DNA as a template such as mRNA elongation, DNA replication and DNA repair. During transcription elongation the FACT complex acts as a histone chaperone that both destabilizes and restores nucleosomal structure. It facilitates the passage of RNA polymerase II and transcription by promoting the dissociation of one histone H2A-H2B dimer from the nucleosome, then subsequently promotes the reestablishment of the nucleosome following the passage of RNA polymerase II.</text>
</comment>
<dbReference type="CDD" id="cd13230">
    <property type="entry name" value="PH1_SSRP1-like"/>
    <property type="match status" value="1"/>
</dbReference>
<comment type="subcellular location">
    <subcellularLocation>
        <location evidence="10">Nucleus</location>
    </subcellularLocation>
    <subcellularLocation>
        <location evidence="10">Chromosome</location>
    </subcellularLocation>
</comment>
<dbReference type="CDD" id="cd13231">
    <property type="entry name" value="PH2_SSRP1-like"/>
    <property type="match status" value="1"/>
</dbReference>
<dbReference type="Proteomes" id="UP000275078">
    <property type="component" value="Unassembled WGS sequence"/>
</dbReference>
<evidence type="ECO:0000313" key="14">
    <source>
        <dbReference type="Proteomes" id="UP000275078"/>
    </source>
</evidence>
<dbReference type="AlphaFoldDB" id="A0A3N4HXU0"/>
<dbReference type="OrthoDB" id="498543at2759"/>
<dbReference type="Pfam" id="PF21103">
    <property type="entry name" value="PH1_SSRP1-like"/>
    <property type="match status" value="1"/>
</dbReference>
<keyword evidence="5 10" id="KW-0805">Transcription regulation</keyword>
<keyword evidence="6 10" id="KW-0804">Transcription</keyword>
<keyword evidence="3 10" id="KW-0235">DNA replication</keyword>
<evidence type="ECO:0000256" key="7">
    <source>
        <dbReference type="ARBA" id="ARBA00023204"/>
    </source>
</evidence>
<dbReference type="InterPro" id="IPR011993">
    <property type="entry name" value="PH-like_dom_sf"/>
</dbReference>
<dbReference type="Pfam" id="PF17292">
    <property type="entry name" value="POB3_N"/>
    <property type="match status" value="1"/>
</dbReference>
<dbReference type="FunFam" id="2.30.29.150:FF:000001">
    <property type="entry name" value="Fact complex subunit ssrp1"/>
    <property type="match status" value="1"/>
</dbReference>
<evidence type="ECO:0000256" key="6">
    <source>
        <dbReference type="ARBA" id="ARBA00023163"/>
    </source>
</evidence>
<gene>
    <name evidence="13" type="ORF">BJ508DRAFT_416405</name>
</gene>
<dbReference type="GO" id="GO:0031491">
    <property type="term" value="F:nucleosome binding"/>
    <property type="evidence" value="ECO:0007669"/>
    <property type="project" value="TreeGrafter"/>
</dbReference>
<feature type="compositionally biased region" description="Basic and acidic residues" evidence="11">
    <location>
        <begin position="489"/>
        <end position="498"/>
    </location>
</feature>
<dbReference type="InterPro" id="IPR038167">
    <property type="entry name" value="SSRP1_sf"/>
</dbReference>
<organism evidence="13 14">
    <name type="scientific">Ascobolus immersus RN42</name>
    <dbReference type="NCBI Taxonomy" id="1160509"/>
    <lineage>
        <taxon>Eukaryota</taxon>
        <taxon>Fungi</taxon>
        <taxon>Dikarya</taxon>
        <taxon>Ascomycota</taxon>
        <taxon>Pezizomycotina</taxon>
        <taxon>Pezizomycetes</taxon>
        <taxon>Pezizales</taxon>
        <taxon>Ascobolaceae</taxon>
        <taxon>Ascobolus</taxon>
    </lineage>
</organism>
<evidence type="ECO:0000256" key="4">
    <source>
        <dbReference type="ARBA" id="ARBA00022763"/>
    </source>
</evidence>
<evidence type="ECO:0000256" key="8">
    <source>
        <dbReference type="ARBA" id="ARBA00023242"/>
    </source>
</evidence>
<dbReference type="FunFam" id="2.30.29.220:FF:000003">
    <property type="entry name" value="FACT complex subunit POB3"/>
    <property type="match status" value="1"/>
</dbReference>
<dbReference type="GO" id="GO:0006260">
    <property type="term" value="P:DNA replication"/>
    <property type="evidence" value="ECO:0007669"/>
    <property type="project" value="UniProtKB-KW"/>
</dbReference>
<dbReference type="PANTHER" id="PTHR45849">
    <property type="entry name" value="FACT COMPLEX SUBUNIT SSRP1"/>
    <property type="match status" value="1"/>
</dbReference>
<dbReference type="Gene3D" id="2.30.29.30">
    <property type="entry name" value="Pleckstrin-homology domain (PH domain)/Phosphotyrosine-binding domain (PTB)"/>
    <property type="match status" value="2"/>
</dbReference>
<reference evidence="13 14" key="1">
    <citation type="journal article" date="2018" name="Nat. Ecol. Evol.">
        <title>Pezizomycetes genomes reveal the molecular basis of ectomycorrhizal truffle lifestyle.</title>
        <authorList>
            <person name="Murat C."/>
            <person name="Payen T."/>
            <person name="Noel B."/>
            <person name="Kuo A."/>
            <person name="Morin E."/>
            <person name="Chen J."/>
            <person name="Kohler A."/>
            <person name="Krizsan K."/>
            <person name="Balestrini R."/>
            <person name="Da Silva C."/>
            <person name="Montanini B."/>
            <person name="Hainaut M."/>
            <person name="Levati E."/>
            <person name="Barry K.W."/>
            <person name="Belfiori B."/>
            <person name="Cichocki N."/>
            <person name="Clum A."/>
            <person name="Dockter R.B."/>
            <person name="Fauchery L."/>
            <person name="Guy J."/>
            <person name="Iotti M."/>
            <person name="Le Tacon F."/>
            <person name="Lindquist E.A."/>
            <person name="Lipzen A."/>
            <person name="Malagnac F."/>
            <person name="Mello A."/>
            <person name="Molinier V."/>
            <person name="Miyauchi S."/>
            <person name="Poulain J."/>
            <person name="Riccioni C."/>
            <person name="Rubini A."/>
            <person name="Sitrit Y."/>
            <person name="Splivallo R."/>
            <person name="Traeger S."/>
            <person name="Wang M."/>
            <person name="Zifcakova L."/>
            <person name="Wipf D."/>
            <person name="Zambonelli A."/>
            <person name="Paolocci F."/>
            <person name="Nowrousian M."/>
            <person name="Ottonello S."/>
            <person name="Baldrian P."/>
            <person name="Spatafora J.W."/>
            <person name="Henrissat B."/>
            <person name="Nagy L.G."/>
            <person name="Aury J.M."/>
            <person name="Wincker P."/>
            <person name="Grigoriev I.V."/>
            <person name="Bonfante P."/>
            <person name="Martin F.M."/>
        </authorList>
    </citation>
    <scope>NUCLEOTIDE SEQUENCE [LARGE SCALE GENOMIC DNA]</scope>
    <source>
        <strain evidence="13 14">RN42</strain>
    </source>
</reference>
<dbReference type="GO" id="GO:0042393">
    <property type="term" value="F:histone binding"/>
    <property type="evidence" value="ECO:0007669"/>
    <property type="project" value="TreeGrafter"/>
</dbReference>
<feature type="compositionally biased region" description="Acidic residues" evidence="11">
    <location>
        <begin position="531"/>
        <end position="554"/>
    </location>
</feature>
<accession>A0A3N4HXU0</accession>
<dbReference type="InterPro" id="IPR050454">
    <property type="entry name" value="RTT106/SSRP1_HistChap/FACT"/>
</dbReference>
<evidence type="ECO:0000256" key="10">
    <source>
        <dbReference type="RuleBase" id="RU364013"/>
    </source>
</evidence>
<evidence type="ECO:0000259" key="12">
    <source>
        <dbReference type="SMART" id="SM01287"/>
    </source>
</evidence>
<dbReference type="InterPro" id="IPR035417">
    <property type="entry name" value="SSRP1/POB3_N"/>
</dbReference>
<sequence>MPAEYETFENIYLDLSKESGKCRFAAGGVGWRPSKGETTWTMTASEIQAAHWSRAAKGHEVKIYTRTGQIIQLDGFSHEDLDRLRDIFKNFYKLTLELREHSLKGWNWGKAEFAKSELYFNVANKQAFEIPFSEVTNSNLAGKNEVAVEFASAEGAGEATGKKNKKKKATAGVDQLVEMRFYIPGTVKKGEDEDGSGAENEVAGEDLNAATLFYETLKEKAEIGEVAGDTYATFLDILFLTPRGRYDVDMYEKSFRLRGKTYDYKIQYEHIKKFFLLPKPDDVHYMIVIGLEPPLRQGQTKYPFLVMQFKREEDMDFELNMTEEVLKEKYDGKLQMHYEASAHTVVSQIFKGLTGRRVTAPSKDFHSHHNQSGVKCSLKANEGHLFCLDKAFIFVPKPAVFVEFAKIIHVTLSRVGGSVSSSRTFDITVKCNDGVEYQFNNINREEQQSLVDFLSSKNLKIKNDLVEESTAHIVAALDEDLDMASDDEVAARPDRGSADEDEESVDEDFHASSESEVAEEYDSQHESSGSDSEEEGGDDDEEEEPAVSETEETEAPAKKKVKTSK</sequence>
<keyword evidence="4 10" id="KW-0227">DNA damage</keyword>
<dbReference type="GO" id="GO:0006281">
    <property type="term" value="P:DNA repair"/>
    <property type="evidence" value="ECO:0007669"/>
    <property type="project" value="UniProtKB-KW"/>
</dbReference>
<evidence type="ECO:0000256" key="11">
    <source>
        <dbReference type="SAM" id="MobiDB-lite"/>
    </source>
</evidence>
<dbReference type="Gene3D" id="2.30.29.150">
    <property type="match status" value="1"/>
</dbReference>
<dbReference type="STRING" id="1160509.A0A3N4HXU0"/>
<evidence type="ECO:0000256" key="1">
    <source>
        <dbReference type="ARBA" id="ARBA00010060"/>
    </source>
</evidence>
<dbReference type="EMBL" id="ML119708">
    <property type="protein sequence ID" value="RPA78665.1"/>
    <property type="molecule type" value="Genomic_DNA"/>
</dbReference>
<name>A0A3N4HXU0_ASCIM</name>
<dbReference type="InterPro" id="IPR013719">
    <property type="entry name" value="RTT106/SPT16-like_middle_dom"/>
</dbReference>
<evidence type="ECO:0000256" key="9">
    <source>
        <dbReference type="ARBA" id="ARBA00025370"/>
    </source>
</evidence>
<dbReference type="InterPro" id="IPR048993">
    <property type="entry name" value="SSRP1-like_PH1"/>
</dbReference>
<dbReference type="SUPFAM" id="SSF50729">
    <property type="entry name" value="PH domain-like"/>
    <property type="match status" value="1"/>
</dbReference>
<evidence type="ECO:0000256" key="2">
    <source>
        <dbReference type="ARBA" id="ARBA00022454"/>
    </source>
</evidence>
<dbReference type="Gene3D" id="2.30.29.220">
    <property type="entry name" value="Structure-specific recognition protein (SSRP1)"/>
    <property type="match status" value="1"/>
</dbReference>
<dbReference type="InterPro" id="IPR000969">
    <property type="entry name" value="SSRP1/POB3"/>
</dbReference>
<comment type="similarity">
    <text evidence="1 10">Belongs to the SSRP1 family.</text>
</comment>
<keyword evidence="14" id="KW-1185">Reference proteome</keyword>
<proteinExistence type="inferred from homology"/>
<dbReference type="InterPro" id="IPR024954">
    <property type="entry name" value="SSRP1_DD"/>
</dbReference>
<dbReference type="Pfam" id="PF08512">
    <property type="entry name" value="Rttp106-like_middle"/>
    <property type="match status" value="1"/>
</dbReference>
<protein>
    <recommendedName>
        <fullName evidence="10">FACT complex subunit POB3</fullName>
    </recommendedName>
</protein>
<dbReference type="GO" id="GO:0035101">
    <property type="term" value="C:FACT complex"/>
    <property type="evidence" value="ECO:0007669"/>
    <property type="project" value="TreeGrafter"/>
</dbReference>
<dbReference type="PANTHER" id="PTHR45849:SF1">
    <property type="entry name" value="FACT COMPLEX SUBUNIT SSRP1"/>
    <property type="match status" value="1"/>
</dbReference>
<dbReference type="Pfam" id="PF03531">
    <property type="entry name" value="SSrecog"/>
    <property type="match status" value="1"/>
</dbReference>
<feature type="domain" description="Histone chaperone RTT106/FACT complex subunit SPT16-like middle" evidence="12">
    <location>
        <begin position="371"/>
        <end position="464"/>
    </location>
</feature>
<evidence type="ECO:0000256" key="5">
    <source>
        <dbReference type="ARBA" id="ARBA00023015"/>
    </source>
</evidence>
<feature type="region of interest" description="Disordered" evidence="11">
    <location>
        <begin position="484"/>
        <end position="565"/>
    </location>
</feature>
<evidence type="ECO:0000313" key="13">
    <source>
        <dbReference type="EMBL" id="RPA78665.1"/>
    </source>
</evidence>